<proteinExistence type="predicted"/>
<dbReference type="AlphaFoldDB" id="A0A5J4KE05"/>
<feature type="region of interest" description="Disordered" evidence="1">
    <location>
        <begin position="84"/>
        <end position="130"/>
    </location>
</feature>
<dbReference type="Proteomes" id="UP000326912">
    <property type="component" value="Unassembled WGS sequence"/>
</dbReference>
<evidence type="ECO:0000256" key="1">
    <source>
        <dbReference type="SAM" id="MobiDB-lite"/>
    </source>
</evidence>
<dbReference type="RefSeq" id="WP_151755389.1">
    <property type="nucleotide sequence ID" value="NZ_BKZW01000001.1"/>
</dbReference>
<evidence type="ECO:0000313" key="3">
    <source>
        <dbReference type="Proteomes" id="UP000326912"/>
    </source>
</evidence>
<feature type="compositionally biased region" description="Polar residues" evidence="1">
    <location>
        <begin position="102"/>
        <end position="114"/>
    </location>
</feature>
<accession>A0A5J4KE05</accession>
<organism evidence="2 3">
    <name type="scientific">Dictyobacter vulcani</name>
    <dbReference type="NCBI Taxonomy" id="2607529"/>
    <lineage>
        <taxon>Bacteria</taxon>
        <taxon>Bacillati</taxon>
        <taxon>Chloroflexota</taxon>
        <taxon>Ktedonobacteria</taxon>
        <taxon>Ktedonobacterales</taxon>
        <taxon>Dictyobacteraceae</taxon>
        <taxon>Dictyobacter</taxon>
    </lineage>
</organism>
<dbReference type="EMBL" id="BKZW01000001">
    <property type="protein sequence ID" value="GER87384.1"/>
    <property type="molecule type" value="Genomic_DNA"/>
</dbReference>
<protein>
    <recommendedName>
        <fullName evidence="4">DUF4388 domain-containing protein</fullName>
    </recommendedName>
</protein>
<evidence type="ECO:0008006" key="4">
    <source>
        <dbReference type="Google" id="ProtNLM"/>
    </source>
</evidence>
<sequence length="214" mass="23086">MSQQQGRVTNSLANIIRAVQAERRSGEIQAFRGNNTSSEAGSITFIHGQIVAARLGSYQGPPAFNLLSTWGQCVFVFISSTPPPVQTQQSPASGPLSGPIRTPQNPTSGQQSGPIRTPPMPPRNDTMPRMERVTGSNSGSLLALTTIPCATMSVLKAVKAIEMAGLPRPYRQLILLIDGQRSLEELIVTLGMEPGEVSQMLQTLEQLKVIRLLR</sequence>
<evidence type="ECO:0000313" key="2">
    <source>
        <dbReference type="EMBL" id="GER87384.1"/>
    </source>
</evidence>
<reference evidence="2 3" key="1">
    <citation type="submission" date="2019-10" db="EMBL/GenBank/DDBJ databases">
        <title>Dictyobacter vulcani sp. nov., within the class Ktedonobacteria, isolated from soil of volcanic Mt. Zao.</title>
        <authorList>
            <person name="Zheng Y."/>
            <person name="Wang C.M."/>
            <person name="Sakai Y."/>
            <person name="Abe K."/>
            <person name="Yokota A."/>
            <person name="Yabe S."/>
        </authorList>
    </citation>
    <scope>NUCLEOTIDE SEQUENCE [LARGE SCALE GENOMIC DNA]</scope>
    <source>
        <strain evidence="2 3">W12</strain>
    </source>
</reference>
<comment type="caution">
    <text evidence="2">The sequence shown here is derived from an EMBL/GenBank/DDBJ whole genome shotgun (WGS) entry which is preliminary data.</text>
</comment>
<name>A0A5J4KE05_9CHLR</name>
<keyword evidence="3" id="KW-1185">Reference proteome</keyword>
<gene>
    <name evidence="2" type="ORF">KDW_15460</name>
</gene>